<dbReference type="Pfam" id="PF08695">
    <property type="entry name" value="Coa1"/>
    <property type="match status" value="1"/>
</dbReference>
<dbReference type="Proteomes" id="UP000683000">
    <property type="component" value="Unassembled WGS sequence"/>
</dbReference>
<keyword evidence="2" id="KW-0472">Membrane</keyword>
<name>A0A8I3A6Y9_9AGAM</name>
<dbReference type="GO" id="GO:0005743">
    <property type="term" value="C:mitochondrial inner membrane"/>
    <property type="evidence" value="ECO:0007669"/>
    <property type="project" value="TreeGrafter"/>
</dbReference>
<evidence type="ECO:0000256" key="1">
    <source>
        <dbReference type="SAM" id="MobiDB-lite"/>
    </source>
</evidence>
<dbReference type="OrthoDB" id="2100652at2759"/>
<dbReference type="InterPro" id="IPR042432">
    <property type="entry name" value="Coa1_fungi"/>
</dbReference>
<feature type="transmembrane region" description="Helical" evidence="2">
    <location>
        <begin position="72"/>
        <end position="94"/>
    </location>
</feature>
<dbReference type="EMBL" id="JAGFBS010000031">
    <property type="protein sequence ID" value="KAG6371885.1"/>
    <property type="molecule type" value="Genomic_DNA"/>
</dbReference>
<dbReference type="InterPro" id="IPR014807">
    <property type="entry name" value="Coa1"/>
</dbReference>
<feature type="region of interest" description="Disordered" evidence="1">
    <location>
        <begin position="27"/>
        <end position="55"/>
    </location>
</feature>
<keyword evidence="4" id="KW-1185">Reference proteome</keyword>
<dbReference type="AlphaFoldDB" id="A0A8I3A6Y9"/>
<gene>
    <name evidence="3" type="ORF">JVT61DRAFT_8887</name>
</gene>
<keyword evidence="2" id="KW-0812">Transmembrane</keyword>
<dbReference type="PANTHER" id="PTHR28523">
    <property type="entry name" value="CYTOCHROME C OXIDASE ASSEMBLY FACTOR 1"/>
    <property type="match status" value="1"/>
</dbReference>
<sequence>MSAFCRRTRSLVPRRVLFLSERRTYATATQIPRPPPPTEEPPTETFSAPSKPKLYYTRPPPRDDLPQIQKRWPFILAFAALGVSGWAAFLLVAMNQERLSSSVVRQILKAAREDKALQAAMGDAIRFEPTWYLNGNPWISGSINLPQGNVDVSFRLKGHKGSGTLYFTSIRKAKGEVFTPLRFKVICDDGSVINIVPQSPTSSASGSHSS</sequence>
<dbReference type="PANTHER" id="PTHR28523:SF1">
    <property type="entry name" value="CYTOCHROME C OXIDASE ASSEMBLY FACTOR 1"/>
    <property type="match status" value="1"/>
</dbReference>
<evidence type="ECO:0000313" key="4">
    <source>
        <dbReference type="Proteomes" id="UP000683000"/>
    </source>
</evidence>
<organism evidence="3 4">
    <name type="scientific">Boletus reticuloceps</name>
    <dbReference type="NCBI Taxonomy" id="495285"/>
    <lineage>
        <taxon>Eukaryota</taxon>
        <taxon>Fungi</taxon>
        <taxon>Dikarya</taxon>
        <taxon>Basidiomycota</taxon>
        <taxon>Agaricomycotina</taxon>
        <taxon>Agaricomycetes</taxon>
        <taxon>Agaricomycetidae</taxon>
        <taxon>Boletales</taxon>
        <taxon>Boletineae</taxon>
        <taxon>Boletaceae</taxon>
        <taxon>Boletoideae</taxon>
        <taxon>Boletus</taxon>
    </lineage>
</organism>
<dbReference type="GO" id="GO:0033617">
    <property type="term" value="P:mitochondrial respiratory chain complex IV assembly"/>
    <property type="evidence" value="ECO:0007669"/>
    <property type="project" value="InterPro"/>
</dbReference>
<evidence type="ECO:0000313" key="3">
    <source>
        <dbReference type="EMBL" id="KAG6371885.1"/>
    </source>
</evidence>
<comment type="caution">
    <text evidence="3">The sequence shown here is derived from an EMBL/GenBank/DDBJ whole genome shotgun (WGS) entry which is preliminary data.</text>
</comment>
<protein>
    <submittedName>
        <fullName evidence="3">Cytochrome oxidase complex assembly protein 1-domain-containing protein</fullName>
    </submittedName>
</protein>
<reference evidence="3" key="1">
    <citation type="submission" date="2021-03" db="EMBL/GenBank/DDBJ databases">
        <title>Evolutionary innovations through gain and loss of genes in the ectomycorrhizal Boletales.</title>
        <authorList>
            <person name="Wu G."/>
            <person name="Miyauchi S."/>
            <person name="Morin E."/>
            <person name="Yang Z.-L."/>
            <person name="Xu J."/>
            <person name="Martin F.M."/>
        </authorList>
    </citation>
    <scope>NUCLEOTIDE SEQUENCE</scope>
    <source>
        <strain evidence="3">BR01</strain>
    </source>
</reference>
<proteinExistence type="predicted"/>
<evidence type="ECO:0000256" key="2">
    <source>
        <dbReference type="SAM" id="Phobius"/>
    </source>
</evidence>
<keyword evidence="2" id="KW-1133">Transmembrane helix</keyword>
<accession>A0A8I3A6Y9</accession>